<keyword evidence="1" id="KW-0963">Cytoplasm</keyword>
<evidence type="ECO:0000313" key="7">
    <source>
        <dbReference type="Proteomes" id="UP001482620"/>
    </source>
</evidence>
<dbReference type="EMBL" id="JAHRIQ010106383">
    <property type="protein sequence ID" value="MEQ2256065.1"/>
    <property type="molecule type" value="Genomic_DNA"/>
</dbReference>
<evidence type="ECO:0000313" key="6">
    <source>
        <dbReference type="EMBL" id="MEQ2256065.1"/>
    </source>
</evidence>
<organism evidence="6 7">
    <name type="scientific">Ilyodon furcidens</name>
    <name type="common">goldbreast splitfin</name>
    <dbReference type="NCBI Taxonomy" id="33524"/>
    <lineage>
        <taxon>Eukaryota</taxon>
        <taxon>Metazoa</taxon>
        <taxon>Chordata</taxon>
        <taxon>Craniata</taxon>
        <taxon>Vertebrata</taxon>
        <taxon>Euteleostomi</taxon>
        <taxon>Actinopterygii</taxon>
        <taxon>Neopterygii</taxon>
        <taxon>Teleostei</taxon>
        <taxon>Neoteleostei</taxon>
        <taxon>Acanthomorphata</taxon>
        <taxon>Ovalentaria</taxon>
        <taxon>Atherinomorphae</taxon>
        <taxon>Cyprinodontiformes</taxon>
        <taxon>Goodeidae</taxon>
        <taxon>Ilyodon</taxon>
    </lineage>
</organism>
<dbReference type="Pfam" id="PF22923">
    <property type="entry name" value="KIF2A-like_1st"/>
    <property type="match status" value="1"/>
</dbReference>
<feature type="region of interest" description="Disordered" evidence="4">
    <location>
        <begin position="1"/>
        <end position="119"/>
    </location>
</feature>
<accession>A0ABV0VFL5</accession>
<evidence type="ECO:0000259" key="5">
    <source>
        <dbReference type="Pfam" id="PF22923"/>
    </source>
</evidence>
<name>A0ABV0VFL5_9TELE</name>
<evidence type="ECO:0000256" key="2">
    <source>
        <dbReference type="ARBA" id="ARBA00022701"/>
    </source>
</evidence>
<feature type="compositionally biased region" description="Low complexity" evidence="4">
    <location>
        <begin position="109"/>
        <end position="119"/>
    </location>
</feature>
<evidence type="ECO:0000256" key="3">
    <source>
        <dbReference type="ARBA" id="ARBA00023054"/>
    </source>
</evidence>
<reference evidence="6 7" key="1">
    <citation type="submission" date="2021-06" db="EMBL/GenBank/DDBJ databases">
        <authorList>
            <person name="Palmer J.M."/>
        </authorList>
    </citation>
    <scope>NUCLEOTIDE SEQUENCE [LARGE SCALE GENOMIC DNA]</scope>
    <source>
        <strain evidence="7">if_2019</strain>
        <tissue evidence="6">Muscle</tissue>
    </source>
</reference>
<evidence type="ECO:0000256" key="4">
    <source>
        <dbReference type="SAM" id="MobiDB-lite"/>
    </source>
</evidence>
<evidence type="ECO:0000256" key="1">
    <source>
        <dbReference type="ARBA" id="ARBA00022490"/>
    </source>
</evidence>
<keyword evidence="7" id="KW-1185">Reference proteome</keyword>
<feature type="compositionally biased region" description="Pro residues" evidence="4">
    <location>
        <begin position="91"/>
        <end position="108"/>
    </location>
</feature>
<sequence length="178" mass="19931">MVTSMNEDNESVTVEWIENGDTKGKEIDLESIFGLNPDIAPDEEIAPSPETPPPPTPTSVKVNKIAKNRRTIAPTKNDTPSKDNRAIPTRVRPPQPPQPEPAPPPPVQQPTQLQTQQQQQNGKWTKTICFFIQHSYDLTMSAGNKVFQFVSILFNKSMNPYAIFQLKCVASINIFYLV</sequence>
<keyword evidence="2" id="KW-0493">Microtubule</keyword>
<keyword evidence="3" id="KW-0175">Coiled coil</keyword>
<dbReference type="Proteomes" id="UP001482620">
    <property type="component" value="Unassembled WGS sequence"/>
</dbReference>
<gene>
    <name evidence="6" type="ORF">ILYODFUR_020476</name>
</gene>
<protein>
    <recommendedName>
        <fullName evidence="5">Kinesin-like protein KIF2A-like N-terminal domain-containing protein</fullName>
    </recommendedName>
</protein>
<dbReference type="InterPro" id="IPR054473">
    <property type="entry name" value="KIF2A-like_N"/>
</dbReference>
<feature type="domain" description="Kinesin-like protein KIF2A-like N-terminal" evidence="5">
    <location>
        <begin position="1"/>
        <end position="33"/>
    </location>
</feature>
<proteinExistence type="predicted"/>
<comment type="caution">
    <text evidence="6">The sequence shown here is derived from an EMBL/GenBank/DDBJ whole genome shotgun (WGS) entry which is preliminary data.</text>
</comment>